<gene>
    <name evidence="2" type="ORF">CMV30_06720</name>
</gene>
<dbReference type="OrthoDB" id="10019484at2"/>
<dbReference type="RefSeq" id="WP_096055301.1">
    <property type="nucleotide sequence ID" value="NZ_CP023344.1"/>
</dbReference>
<dbReference type="KEGG" id="vbh:CMV30_06720"/>
<dbReference type="Proteomes" id="UP000217265">
    <property type="component" value="Chromosome"/>
</dbReference>
<feature type="region of interest" description="Disordered" evidence="1">
    <location>
        <begin position="1"/>
        <end position="57"/>
    </location>
</feature>
<organism evidence="2 3">
    <name type="scientific">Nibricoccus aquaticus</name>
    <dbReference type="NCBI Taxonomy" id="2576891"/>
    <lineage>
        <taxon>Bacteria</taxon>
        <taxon>Pseudomonadati</taxon>
        <taxon>Verrucomicrobiota</taxon>
        <taxon>Opitutia</taxon>
        <taxon>Opitutales</taxon>
        <taxon>Opitutaceae</taxon>
        <taxon>Nibricoccus</taxon>
    </lineage>
</organism>
<feature type="region of interest" description="Disordered" evidence="1">
    <location>
        <begin position="486"/>
        <end position="528"/>
    </location>
</feature>
<evidence type="ECO:0000313" key="2">
    <source>
        <dbReference type="EMBL" id="ATC63669.1"/>
    </source>
</evidence>
<name>A0A290Q4R3_9BACT</name>
<dbReference type="EMBL" id="CP023344">
    <property type="protein sequence ID" value="ATC63669.1"/>
    <property type="molecule type" value="Genomic_DNA"/>
</dbReference>
<evidence type="ECO:0000313" key="3">
    <source>
        <dbReference type="Proteomes" id="UP000217265"/>
    </source>
</evidence>
<reference evidence="2 3" key="1">
    <citation type="submission" date="2017-09" db="EMBL/GenBank/DDBJ databases">
        <title>Complete genome sequence of Verrucomicrobial strain HZ-65, isolated from freshwater.</title>
        <authorList>
            <person name="Choi A."/>
        </authorList>
    </citation>
    <scope>NUCLEOTIDE SEQUENCE [LARGE SCALE GENOMIC DNA]</scope>
    <source>
        <strain evidence="2 3">HZ-65</strain>
    </source>
</reference>
<evidence type="ECO:0000256" key="1">
    <source>
        <dbReference type="SAM" id="MobiDB-lite"/>
    </source>
</evidence>
<proteinExistence type="predicted"/>
<keyword evidence="3" id="KW-1185">Reference proteome</keyword>
<sequence>MPSTISFLPAPAPASSAPANPSSAQSSNDSGASFDSALNQASPSSGKSGPRNSVTGSVRAAVAAEKAAQAALAEAAAKAAKEAKPGDQTSTATDKDVLNPEELAALLTFIGAPVALQQPPSPEVPADFSIAGDTRSPDSADVHVECDAKFAAPQFTTGKDREVYFPDTVPAEAVGAQETDTTAAFTLDPAATDAGLTTRDLLQQGAEVIDYQLQPELSPSSPSAESGLAIPADMLSAEQTPFAPTPASSVAPAVTDASLESATFAQQSSGSAAPAHDAANLRRLATQKTSSRTASEKIAASLDSGVSPIASGVNPSIGANKNNFLSVGDKELARDMNPVGTDAANWGDSMNQDARSTPFVARLIDGALSLLGTSAAGTKTMERPSEAAATSAVSSTQAAQIVSEIRDIADGLWAVERNSVEVRFNFSQTERLSVKVEYRDGVVKTTFRTDSPELRDTIAREWQVQVASASDSRPYRVADPVFNTPPADARGFSLGGDSSRQQRQAEQSANAAAHTFATTTGRGPSSSTVAAAPATAFARPDTALHLHAFA</sequence>
<accession>A0A290Q4R3</accession>
<feature type="compositionally biased region" description="Low complexity" evidence="1">
    <location>
        <begin position="498"/>
        <end position="528"/>
    </location>
</feature>
<feature type="compositionally biased region" description="Polar residues" evidence="1">
    <location>
        <begin position="36"/>
        <end position="56"/>
    </location>
</feature>
<feature type="compositionally biased region" description="Low complexity" evidence="1">
    <location>
        <begin position="13"/>
        <end position="33"/>
    </location>
</feature>
<dbReference type="AlphaFoldDB" id="A0A290Q4R3"/>
<protein>
    <submittedName>
        <fullName evidence="2">Uncharacterized protein</fullName>
    </submittedName>
</protein>